<accession>A0A7R9DTG0</accession>
<dbReference type="InterPro" id="IPR037239">
    <property type="entry name" value="OSBP_sf"/>
</dbReference>
<sequence length="122" mass="12909">MLLKIDSKEEYGICAEGESKVGRERGSDTSSEAGSITSEEGSVSSENSEAGTEYTPAQSLICASGSSIKCMTGRRTKLPAPRPDTEGLSLWNLLCKNIGKDLSQVSMPVALNEPLNMLQVGP</sequence>
<feature type="compositionally biased region" description="Basic and acidic residues" evidence="1">
    <location>
        <begin position="15"/>
        <end position="27"/>
    </location>
</feature>
<proteinExistence type="predicted"/>
<gene>
    <name evidence="2" type="ORF">TPSB3V08_LOCUS14023</name>
</gene>
<feature type="compositionally biased region" description="Low complexity" evidence="1">
    <location>
        <begin position="38"/>
        <end position="49"/>
    </location>
</feature>
<dbReference type="GO" id="GO:0005829">
    <property type="term" value="C:cytosol"/>
    <property type="evidence" value="ECO:0007669"/>
    <property type="project" value="TreeGrafter"/>
</dbReference>
<dbReference type="GO" id="GO:0015485">
    <property type="term" value="F:cholesterol binding"/>
    <property type="evidence" value="ECO:0007669"/>
    <property type="project" value="TreeGrafter"/>
</dbReference>
<reference evidence="2" key="1">
    <citation type="submission" date="2020-11" db="EMBL/GenBank/DDBJ databases">
        <authorList>
            <person name="Tran Van P."/>
        </authorList>
    </citation>
    <scope>NUCLEOTIDE SEQUENCE</scope>
</reference>
<organism evidence="2">
    <name type="scientific">Timema poppense</name>
    <name type="common">Walking stick</name>
    <dbReference type="NCBI Taxonomy" id="170557"/>
    <lineage>
        <taxon>Eukaryota</taxon>
        <taxon>Metazoa</taxon>
        <taxon>Ecdysozoa</taxon>
        <taxon>Arthropoda</taxon>
        <taxon>Hexapoda</taxon>
        <taxon>Insecta</taxon>
        <taxon>Pterygota</taxon>
        <taxon>Neoptera</taxon>
        <taxon>Polyneoptera</taxon>
        <taxon>Phasmatodea</taxon>
        <taxon>Timematodea</taxon>
        <taxon>Timematoidea</taxon>
        <taxon>Timematidae</taxon>
        <taxon>Timema</taxon>
    </lineage>
</organism>
<feature type="compositionally biased region" description="Polar residues" evidence="1">
    <location>
        <begin position="28"/>
        <end position="37"/>
    </location>
</feature>
<dbReference type="AlphaFoldDB" id="A0A7R9DTG0"/>
<dbReference type="PANTHER" id="PTHR10972">
    <property type="entry name" value="OXYSTEROL-BINDING PROTEIN-RELATED"/>
    <property type="match status" value="1"/>
</dbReference>
<protein>
    <submittedName>
        <fullName evidence="2">Uncharacterized protein</fullName>
    </submittedName>
</protein>
<evidence type="ECO:0000313" key="2">
    <source>
        <dbReference type="EMBL" id="CAD7420608.1"/>
    </source>
</evidence>
<feature type="region of interest" description="Disordered" evidence="1">
    <location>
        <begin position="15"/>
        <end position="56"/>
    </location>
</feature>
<name>A0A7R9DTG0_TIMPO</name>
<dbReference type="GO" id="GO:0005886">
    <property type="term" value="C:plasma membrane"/>
    <property type="evidence" value="ECO:0007669"/>
    <property type="project" value="TreeGrafter"/>
</dbReference>
<dbReference type="Pfam" id="PF01237">
    <property type="entry name" value="Oxysterol_BP"/>
    <property type="match status" value="1"/>
</dbReference>
<evidence type="ECO:0000256" key="1">
    <source>
        <dbReference type="SAM" id="MobiDB-lite"/>
    </source>
</evidence>
<dbReference type="PANTHER" id="PTHR10972:SF203">
    <property type="entry name" value="OXYSTEROL-BINDING PROTEIN HOMOLOG 3"/>
    <property type="match status" value="1"/>
</dbReference>
<dbReference type="GO" id="GO:0097038">
    <property type="term" value="C:perinuclear endoplasmic reticulum"/>
    <property type="evidence" value="ECO:0007669"/>
    <property type="project" value="TreeGrafter"/>
</dbReference>
<dbReference type="EMBL" id="OD033826">
    <property type="protein sequence ID" value="CAD7420608.1"/>
    <property type="molecule type" value="Genomic_DNA"/>
</dbReference>
<dbReference type="InterPro" id="IPR000648">
    <property type="entry name" value="Oxysterol-bd"/>
</dbReference>
<dbReference type="SUPFAM" id="SSF144000">
    <property type="entry name" value="Oxysterol-binding protein-like"/>
    <property type="match status" value="1"/>
</dbReference>